<feature type="transmembrane region" description="Helical" evidence="7">
    <location>
        <begin position="34"/>
        <end position="55"/>
    </location>
</feature>
<dbReference type="InterPro" id="IPR036259">
    <property type="entry name" value="MFS_trans_sf"/>
</dbReference>
<gene>
    <name evidence="9" type="ORF">SAMN04489757_10624</name>
</gene>
<feature type="transmembrane region" description="Helical" evidence="7">
    <location>
        <begin position="170"/>
        <end position="189"/>
    </location>
</feature>
<feature type="transmembrane region" description="Helical" evidence="7">
    <location>
        <begin position="361"/>
        <end position="380"/>
    </location>
</feature>
<proteinExistence type="predicted"/>
<dbReference type="PANTHER" id="PTHR43266">
    <property type="entry name" value="MACROLIDE-EFFLUX PROTEIN"/>
    <property type="match status" value="1"/>
</dbReference>
<dbReference type="GO" id="GO:0005886">
    <property type="term" value="C:plasma membrane"/>
    <property type="evidence" value="ECO:0007669"/>
    <property type="project" value="UniProtKB-SubCell"/>
</dbReference>
<dbReference type="Pfam" id="PF07690">
    <property type="entry name" value="MFS_1"/>
    <property type="match status" value="1"/>
</dbReference>
<dbReference type="AlphaFoldDB" id="A0A1I5DIR4"/>
<accession>A0A1I5DIR4</accession>
<feature type="transmembrane region" description="Helical" evidence="7">
    <location>
        <begin position="324"/>
        <end position="349"/>
    </location>
</feature>
<feature type="transmembrane region" description="Helical" evidence="7">
    <location>
        <begin position="103"/>
        <end position="124"/>
    </location>
</feature>
<protein>
    <submittedName>
        <fullName evidence="9">Na+/melibiose symporter</fullName>
    </submittedName>
</protein>
<keyword evidence="5 7" id="KW-1133">Transmembrane helix</keyword>
<keyword evidence="2" id="KW-0813">Transport</keyword>
<evidence type="ECO:0000256" key="6">
    <source>
        <dbReference type="ARBA" id="ARBA00023136"/>
    </source>
</evidence>
<feature type="transmembrane region" description="Helical" evidence="7">
    <location>
        <begin position="145"/>
        <end position="164"/>
    </location>
</feature>
<dbReference type="OrthoDB" id="9763297at2"/>
<dbReference type="PROSITE" id="PS50850">
    <property type="entry name" value="MFS"/>
    <property type="match status" value="1"/>
</dbReference>
<dbReference type="SUPFAM" id="SSF103473">
    <property type="entry name" value="MFS general substrate transporter"/>
    <property type="match status" value="1"/>
</dbReference>
<evidence type="ECO:0000256" key="1">
    <source>
        <dbReference type="ARBA" id="ARBA00004651"/>
    </source>
</evidence>
<feature type="domain" description="Major facilitator superfamily (MFS) profile" evidence="8">
    <location>
        <begin position="10"/>
        <end position="415"/>
    </location>
</feature>
<dbReference type="InterPro" id="IPR011701">
    <property type="entry name" value="MFS"/>
</dbReference>
<sequence length="453" mass="50302">MDMKLFKRKNFSLLMAGKFISLLGSNMLQFALSLYVLAVTGSAAIFASMLSILIIPRLLLSPIAGVFGDWFDRRKIIIILDLANAVIIGMYAILMIINGSISVALLYLFVVLLETTEIFFHSSMSAILPSIVSKDELIDANSTNSLIMNIGQLLAPVIASIIYAAFGLRIILIVSSISFLLSALSKIFLHFPATNKMPEKITIKNFKSDLMEGFRVIKDNKIISSIMGIGTIINFSVSPLFAIGVIYIIKEVLKSTDFQFGLFQSIFSLSMIVSPLLFSGYIKKNKIGKLCFNSFMVTALLIFLMAFVPAPFVLNLFDTNIVPFILLLVISFVIGMFATVVNIVLGTLFNQVVPLELMGRTSTVFNLLVTVFIPIGQMLFGYLYDIISPSYVILLNGIIIVLALIKYRSILIEIDNQDDNKTTEQEEVQSIQVEEEEQPELLYILPGDETNEI</sequence>
<evidence type="ECO:0000259" key="8">
    <source>
        <dbReference type="PROSITE" id="PS50850"/>
    </source>
</evidence>
<dbReference type="GO" id="GO:0022857">
    <property type="term" value="F:transmembrane transporter activity"/>
    <property type="evidence" value="ECO:0007669"/>
    <property type="project" value="InterPro"/>
</dbReference>
<name>A0A1I5DIR4_9FIRM</name>
<evidence type="ECO:0000313" key="9">
    <source>
        <dbReference type="EMBL" id="SFN99060.1"/>
    </source>
</evidence>
<dbReference type="CDD" id="cd06173">
    <property type="entry name" value="MFS_MefA_like"/>
    <property type="match status" value="1"/>
</dbReference>
<organism evidence="9 10">
    <name type="scientific">Anaerocolumna aminovalerica</name>
    <dbReference type="NCBI Taxonomy" id="1527"/>
    <lineage>
        <taxon>Bacteria</taxon>
        <taxon>Bacillati</taxon>
        <taxon>Bacillota</taxon>
        <taxon>Clostridia</taxon>
        <taxon>Lachnospirales</taxon>
        <taxon>Lachnospiraceae</taxon>
        <taxon>Anaerocolumna</taxon>
    </lineage>
</organism>
<keyword evidence="6 7" id="KW-0472">Membrane</keyword>
<feature type="transmembrane region" description="Helical" evidence="7">
    <location>
        <begin position="261"/>
        <end position="278"/>
    </location>
</feature>
<dbReference type="STRING" id="1527.SAMN04489757_10624"/>
<feature type="transmembrane region" description="Helical" evidence="7">
    <location>
        <begin position="386"/>
        <end position="405"/>
    </location>
</feature>
<evidence type="ECO:0000256" key="4">
    <source>
        <dbReference type="ARBA" id="ARBA00022692"/>
    </source>
</evidence>
<dbReference type="Proteomes" id="UP000198806">
    <property type="component" value="Unassembled WGS sequence"/>
</dbReference>
<feature type="transmembrane region" description="Helical" evidence="7">
    <location>
        <begin position="222"/>
        <end position="249"/>
    </location>
</feature>
<dbReference type="PANTHER" id="PTHR43266:SF9">
    <property type="entry name" value="PERMEASE, MAJOR FACILITATOR SUPERFAMILY-RELATED"/>
    <property type="match status" value="1"/>
</dbReference>
<dbReference type="RefSeq" id="WP_091684900.1">
    <property type="nucleotide sequence ID" value="NZ_BAABFM010000013.1"/>
</dbReference>
<evidence type="ECO:0000256" key="7">
    <source>
        <dbReference type="SAM" id="Phobius"/>
    </source>
</evidence>
<keyword evidence="4 7" id="KW-0812">Transmembrane</keyword>
<keyword evidence="3" id="KW-1003">Cell membrane</keyword>
<feature type="transmembrane region" description="Helical" evidence="7">
    <location>
        <begin position="290"/>
        <end position="312"/>
    </location>
</feature>
<dbReference type="InterPro" id="IPR020846">
    <property type="entry name" value="MFS_dom"/>
</dbReference>
<evidence type="ECO:0000256" key="3">
    <source>
        <dbReference type="ARBA" id="ARBA00022475"/>
    </source>
</evidence>
<keyword evidence="10" id="KW-1185">Reference proteome</keyword>
<evidence type="ECO:0000313" key="10">
    <source>
        <dbReference type="Proteomes" id="UP000198806"/>
    </source>
</evidence>
<evidence type="ECO:0000256" key="2">
    <source>
        <dbReference type="ARBA" id="ARBA00022448"/>
    </source>
</evidence>
<evidence type="ECO:0000256" key="5">
    <source>
        <dbReference type="ARBA" id="ARBA00022989"/>
    </source>
</evidence>
<dbReference type="EMBL" id="FOWD01000006">
    <property type="protein sequence ID" value="SFN99060.1"/>
    <property type="molecule type" value="Genomic_DNA"/>
</dbReference>
<comment type="subcellular location">
    <subcellularLocation>
        <location evidence="1">Cell membrane</location>
        <topology evidence="1">Multi-pass membrane protein</topology>
    </subcellularLocation>
</comment>
<feature type="transmembrane region" description="Helical" evidence="7">
    <location>
        <begin position="76"/>
        <end position="97"/>
    </location>
</feature>
<reference evidence="9 10" key="1">
    <citation type="submission" date="2016-10" db="EMBL/GenBank/DDBJ databases">
        <authorList>
            <person name="de Groot N.N."/>
        </authorList>
    </citation>
    <scope>NUCLEOTIDE SEQUENCE [LARGE SCALE GENOMIC DNA]</scope>
    <source>
        <strain evidence="9 10">DSM 1283</strain>
    </source>
</reference>
<dbReference type="Gene3D" id="1.20.1250.20">
    <property type="entry name" value="MFS general substrate transporter like domains"/>
    <property type="match status" value="1"/>
</dbReference>